<protein>
    <recommendedName>
        <fullName evidence="5">OmpR/PhoB-type domain-containing protein</fullName>
    </recommendedName>
</protein>
<evidence type="ECO:0000256" key="3">
    <source>
        <dbReference type="PROSITE-ProRule" id="PRU01091"/>
    </source>
</evidence>
<organism evidence="6 7">
    <name type="scientific">Cryobacterium algoricola</name>
    <dbReference type="NCBI Taxonomy" id="1259183"/>
    <lineage>
        <taxon>Bacteria</taxon>
        <taxon>Bacillati</taxon>
        <taxon>Actinomycetota</taxon>
        <taxon>Actinomycetes</taxon>
        <taxon>Micrococcales</taxon>
        <taxon>Microbacteriaceae</taxon>
        <taxon>Cryobacterium</taxon>
    </lineage>
</organism>
<feature type="compositionally biased region" description="Low complexity" evidence="4">
    <location>
        <begin position="337"/>
        <end position="358"/>
    </location>
</feature>
<dbReference type="Gene3D" id="3.40.50.300">
    <property type="entry name" value="P-loop containing nucleotide triphosphate hydrolases"/>
    <property type="match status" value="1"/>
</dbReference>
<dbReference type="PRINTS" id="PR00364">
    <property type="entry name" value="DISEASERSIST"/>
</dbReference>
<dbReference type="RefSeq" id="WP_134535208.1">
    <property type="nucleotide sequence ID" value="NZ_SOFG01000016.1"/>
</dbReference>
<dbReference type="SUPFAM" id="SSF46894">
    <property type="entry name" value="C-terminal effector domain of the bipartite response regulators"/>
    <property type="match status" value="1"/>
</dbReference>
<evidence type="ECO:0000313" key="6">
    <source>
        <dbReference type="EMBL" id="TFB85916.1"/>
    </source>
</evidence>
<feature type="region of interest" description="Disordered" evidence="4">
    <location>
        <begin position="333"/>
        <end position="359"/>
    </location>
</feature>
<dbReference type="InterPro" id="IPR027417">
    <property type="entry name" value="P-loop_NTPase"/>
</dbReference>
<dbReference type="InterPro" id="IPR036388">
    <property type="entry name" value="WH-like_DNA-bd_sf"/>
</dbReference>
<name>A0ABY2IAN8_9MICO</name>
<evidence type="ECO:0000313" key="7">
    <source>
        <dbReference type="Proteomes" id="UP000297608"/>
    </source>
</evidence>
<evidence type="ECO:0000259" key="5">
    <source>
        <dbReference type="PROSITE" id="PS51755"/>
    </source>
</evidence>
<evidence type="ECO:0000256" key="1">
    <source>
        <dbReference type="ARBA" id="ARBA00005820"/>
    </source>
</evidence>
<feature type="DNA-binding region" description="OmpR/PhoB-type" evidence="3">
    <location>
        <begin position="1"/>
        <end position="89"/>
    </location>
</feature>
<accession>A0ABY2IAN8</accession>
<dbReference type="Pfam" id="PF03704">
    <property type="entry name" value="BTAD"/>
    <property type="match status" value="1"/>
</dbReference>
<reference evidence="6 7" key="1">
    <citation type="submission" date="2019-03" db="EMBL/GenBank/DDBJ databases">
        <title>Genomics of glacier-inhabiting Cryobacterium strains.</title>
        <authorList>
            <person name="Liu Q."/>
            <person name="Xin Y.-H."/>
        </authorList>
    </citation>
    <scope>NUCLEOTIDE SEQUENCE [LARGE SCALE GENOMIC DNA]</scope>
    <source>
        <strain evidence="6 7">MDB2-B</strain>
    </source>
</reference>
<comment type="similarity">
    <text evidence="1">Belongs to the AfsR/DnrI/RedD regulatory family.</text>
</comment>
<proteinExistence type="inferred from homology"/>
<dbReference type="SUPFAM" id="SSF52540">
    <property type="entry name" value="P-loop containing nucleoside triphosphate hydrolases"/>
    <property type="match status" value="1"/>
</dbReference>
<dbReference type="EMBL" id="SOFG01000016">
    <property type="protein sequence ID" value="TFB85916.1"/>
    <property type="molecule type" value="Genomic_DNA"/>
</dbReference>
<dbReference type="Gene3D" id="1.10.10.10">
    <property type="entry name" value="Winged helix-like DNA-binding domain superfamily/Winged helix DNA-binding domain"/>
    <property type="match status" value="1"/>
</dbReference>
<sequence length="999" mass="105108">MRIRLLGGLSVEHDGRRLPVTGAMQLAVLFRLAVDAGTAVSYRAIAEDVWSRDAPENQRAALQSIVSRLRAQLPPGLIESTVGGYRLRLARSDVDALRFEDLVAEAGAAAGAGLPADARRGASAALALWAGEPWIPSPDFDWFLRDLARDRARALELAGPDGAAPESGAPSAARGIPVSLTRLVGRERELAAIEEQLAGSRLVTIVGTGGIGKTRLALETAAGIRGAVLVELAPVGPGEVLAAVLAATGRELRTSDAPVEPVGSLERVVEALLGRAALLVLDNCEHVIDAVARLAESLLGALPALTILATSREPLGIPGEAFVTVGSLPHPSESELAAAVGSPDAPGSPASPGSPGSPESLREFAALELFSQRAVAARGTGLSTAELASAARICARLDGLPLAIELAAAKLRTMTLDEVLDGLDSRFTLLTGGYRTALPRHQTLRALIDWSWSLLSAAERTALGRLAVFPAGIDTRDAADVAATAGLAGASVFESLVDKSLLHRERGRYRLLETIREYGIERLAEAGTLAAERAAQAEYAMLRAEAADALMRGPRIREAIAWFDAEDDNVTAALRYTTSARLAEPAVRIALACVWYWGIRERRDELGAWLGAVSELAAAVDSDEARAIVLFAPVVRAFSAEEANLDAARDSALVPEALAEAARRAFDAWAQDPPGRGGELMQLAFPLLSAFRTSFGEEGWMLRVRIPSGEDLGLDPWPTAMLHVIRAATAQNRGDITELGEASTRAVTAFEEIGDLWGLALAQQMRAEWFSLQGRLEEALDVTDASTANMSRITSSWDLAQQQALAVSIMLRQGRLAAARERADEVLAGAAESGNIFTVILAEATALVLDLNDRDARAASARLARIEDLASGWPNMPSQLVAMIGVRRAELALLLGDPDAAERAIRVAAGAAIASLDHPVIGQVALSLGGLALARGQVEEAVRALDLSAAIIGAYDRLEPRAIAIEAAAAARGIDRATPAPSSRPQALATLRALIDPAP</sequence>
<comment type="caution">
    <text evidence="6">The sequence shown here is derived from an EMBL/GenBank/DDBJ whole genome shotgun (WGS) entry which is preliminary data.</text>
</comment>
<dbReference type="PROSITE" id="PS51755">
    <property type="entry name" value="OMPR_PHOB"/>
    <property type="match status" value="1"/>
</dbReference>
<dbReference type="PANTHER" id="PTHR47691:SF3">
    <property type="entry name" value="HTH-TYPE TRANSCRIPTIONAL REGULATOR RV0890C-RELATED"/>
    <property type="match status" value="1"/>
</dbReference>
<dbReference type="InterPro" id="IPR001867">
    <property type="entry name" value="OmpR/PhoB-type_DNA-bd"/>
</dbReference>
<dbReference type="InterPro" id="IPR011990">
    <property type="entry name" value="TPR-like_helical_dom_sf"/>
</dbReference>
<gene>
    <name evidence="6" type="ORF">E3O44_13035</name>
</gene>
<dbReference type="Proteomes" id="UP000297608">
    <property type="component" value="Unassembled WGS sequence"/>
</dbReference>
<keyword evidence="2 3" id="KW-0238">DNA-binding</keyword>
<dbReference type="SMART" id="SM00862">
    <property type="entry name" value="Trans_reg_C"/>
    <property type="match status" value="1"/>
</dbReference>
<evidence type="ECO:0000256" key="4">
    <source>
        <dbReference type="SAM" id="MobiDB-lite"/>
    </source>
</evidence>
<keyword evidence="7" id="KW-1185">Reference proteome</keyword>
<feature type="domain" description="OmpR/PhoB-type" evidence="5">
    <location>
        <begin position="1"/>
        <end position="89"/>
    </location>
</feature>
<dbReference type="PANTHER" id="PTHR47691">
    <property type="entry name" value="REGULATOR-RELATED"/>
    <property type="match status" value="1"/>
</dbReference>
<evidence type="ECO:0000256" key="2">
    <source>
        <dbReference type="ARBA" id="ARBA00023125"/>
    </source>
</evidence>
<dbReference type="SUPFAM" id="SSF48452">
    <property type="entry name" value="TPR-like"/>
    <property type="match status" value="1"/>
</dbReference>
<dbReference type="InterPro" id="IPR005158">
    <property type="entry name" value="BTAD"/>
</dbReference>
<dbReference type="InterPro" id="IPR016032">
    <property type="entry name" value="Sig_transdc_resp-reg_C-effctor"/>
</dbReference>